<evidence type="ECO:0000256" key="6">
    <source>
        <dbReference type="ARBA" id="ARBA00023157"/>
    </source>
</evidence>
<dbReference type="Gene3D" id="1.20.1150.12">
    <property type="entry name" value="Endoplasmic reticulum resident protein 29, C-terminal domain"/>
    <property type="match status" value="1"/>
</dbReference>
<evidence type="ECO:0000259" key="11">
    <source>
        <dbReference type="PROSITE" id="PS51352"/>
    </source>
</evidence>
<keyword evidence="6" id="KW-1015">Disulfide bond</keyword>
<dbReference type="PANTHER" id="PTHR45672:SF11">
    <property type="entry name" value="PROTEIN DISULFIDE-ISOMERASE C17H9.14C"/>
    <property type="match status" value="1"/>
</dbReference>
<dbReference type="GO" id="GO:0006457">
    <property type="term" value="P:protein folding"/>
    <property type="evidence" value="ECO:0007669"/>
    <property type="project" value="TreeGrafter"/>
</dbReference>
<keyword evidence="7 12" id="KW-0413">Isomerase</keyword>
<dbReference type="InterPro" id="IPR017937">
    <property type="entry name" value="Thioredoxin_CS"/>
</dbReference>
<feature type="signal peptide" evidence="10">
    <location>
        <begin position="1"/>
        <end position="19"/>
    </location>
</feature>
<proteinExistence type="inferred from homology"/>
<dbReference type="InterPro" id="IPR036249">
    <property type="entry name" value="Thioredoxin-like_sf"/>
</dbReference>
<evidence type="ECO:0000256" key="1">
    <source>
        <dbReference type="ARBA" id="ARBA00001182"/>
    </source>
</evidence>
<accession>A0A137P4Z1</accession>
<dbReference type="InterPro" id="IPR005788">
    <property type="entry name" value="PDI_thioredoxin-like_dom"/>
</dbReference>
<evidence type="ECO:0000313" key="12">
    <source>
        <dbReference type="EMBL" id="KXN69994.1"/>
    </source>
</evidence>
<dbReference type="InterPro" id="IPR036356">
    <property type="entry name" value="ERp29_C_sf"/>
</dbReference>
<dbReference type="InterPro" id="IPR013766">
    <property type="entry name" value="Thioredoxin_domain"/>
</dbReference>
<dbReference type="NCBIfam" id="TIGR01126">
    <property type="entry name" value="pdi_dom"/>
    <property type="match status" value="2"/>
</dbReference>
<dbReference type="Pfam" id="PF07749">
    <property type="entry name" value="ERp29"/>
    <property type="match status" value="1"/>
</dbReference>
<feature type="domain" description="Thioredoxin" evidence="11">
    <location>
        <begin position="2"/>
        <end position="107"/>
    </location>
</feature>
<protein>
    <recommendedName>
        <fullName evidence="3">protein disulfide-isomerase</fullName>
        <ecNumber evidence="3">5.3.4.1</ecNumber>
    </recommendedName>
</protein>
<reference evidence="12 13" key="1">
    <citation type="journal article" date="2015" name="Genome Biol. Evol.">
        <title>Phylogenomic analyses indicate that early fungi evolved digesting cell walls of algal ancestors of land plants.</title>
        <authorList>
            <person name="Chang Y."/>
            <person name="Wang S."/>
            <person name="Sekimoto S."/>
            <person name="Aerts A.L."/>
            <person name="Choi C."/>
            <person name="Clum A."/>
            <person name="LaButti K.M."/>
            <person name="Lindquist E.A."/>
            <person name="Yee Ngan C."/>
            <person name="Ohm R.A."/>
            <person name="Salamov A.A."/>
            <person name="Grigoriev I.V."/>
            <person name="Spatafora J.W."/>
            <person name="Berbee M.L."/>
        </authorList>
    </citation>
    <scope>NUCLEOTIDE SEQUENCE [LARGE SCALE GENOMIC DNA]</scope>
    <source>
        <strain evidence="12 13">NRRL 28638</strain>
    </source>
</reference>
<dbReference type="SUPFAM" id="SSF47933">
    <property type="entry name" value="ERP29 C domain-like"/>
    <property type="match status" value="1"/>
</dbReference>
<dbReference type="PANTHER" id="PTHR45672">
    <property type="entry name" value="PROTEIN DISULFIDE-ISOMERASE C17H9.14C-RELATED"/>
    <property type="match status" value="1"/>
</dbReference>
<comment type="similarity">
    <text evidence="2 9">Belongs to the protein disulfide isomerase family.</text>
</comment>
<dbReference type="PRINTS" id="PR00421">
    <property type="entry name" value="THIOREDOXIN"/>
</dbReference>
<keyword evidence="13" id="KW-1185">Reference proteome</keyword>
<gene>
    <name evidence="12" type="ORF">CONCODRAFT_7524</name>
</gene>
<dbReference type="OrthoDB" id="10264505at2759"/>
<dbReference type="CDD" id="cd00238">
    <property type="entry name" value="ERp29c"/>
    <property type="match status" value="1"/>
</dbReference>
<dbReference type="InterPro" id="IPR011679">
    <property type="entry name" value="ERp29_C"/>
</dbReference>
<dbReference type="Pfam" id="PF00085">
    <property type="entry name" value="Thioredoxin"/>
    <property type="match status" value="2"/>
</dbReference>
<sequence length="378" mass="42478">MKLVSWLSSFFSASQLVFADDVVVLDNSNYTQVISGNRKVPALVEFYAPWCGHCKTLAPIYEELGKAYSHAKDKVLIVKIDADENKDAASKYGVTGYPTLKWFPEGKDEPEDYKGGRELVDLANFIKDKTGVAGKIKLPMKYATELTDDSFEKIVLDKTKNVLVEFYAPWCGHCKSLEKTYQKVAYAYINEKDVVVAKIDADKYKKFAGKYGVKGFPTLKFFPKDNKDEPIDYEEGRDEESFISFLNEKTGTKRTVGGGFDSKFGTIEQFKELVAEFIAAAEDSTKLKKIAEKAVKVAKDVADKNAKFYTIAFNKVSGGVSDYVTKEIARIQKMIDSGNLNPKKIDEFGIRLNILNEFLPKVAEETKSEEADEEDEEL</sequence>
<evidence type="ECO:0000256" key="9">
    <source>
        <dbReference type="RuleBase" id="RU004208"/>
    </source>
</evidence>
<dbReference type="PROSITE" id="PS51352">
    <property type="entry name" value="THIOREDOXIN_2"/>
    <property type="match status" value="2"/>
</dbReference>
<keyword evidence="5" id="KW-0677">Repeat</keyword>
<comment type="catalytic activity">
    <reaction evidence="1">
        <text>Catalyzes the rearrangement of -S-S- bonds in proteins.</text>
        <dbReference type="EC" id="5.3.4.1"/>
    </reaction>
</comment>
<dbReference type="EC" id="5.3.4.1" evidence="3"/>
<evidence type="ECO:0000313" key="13">
    <source>
        <dbReference type="Proteomes" id="UP000070444"/>
    </source>
</evidence>
<dbReference type="Gene3D" id="3.40.30.10">
    <property type="entry name" value="Glutaredoxin"/>
    <property type="match status" value="2"/>
</dbReference>
<feature type="chain" id="PRO_5007294445" description="protein disulfide-isomerase" evidence="10">
    <location>
        <begin position="20"/>
        <end position="378"/>
    </location>
</feature>
<dbReference type="Proteomes" id="UP000070444">
    <property type="component" value="Unassembled WGS sequence"/>
</dbReference>
<dbReference type="AlphaFoldDB" id="A0A137P4Z1"/>
<evidence type="ECO:0000256" key="7">
    <source>
        <dbReference type="ARBA" id="ARBA00023235"/>
    </source>
</evidence>
<dbReference type="EMBL" id="KQ964516">
    <property type="protein sequence ID" value="KXN69994.1"/>
    <property type="molecule type" value="Genomic_DNA"/>
</dbReference>
<dbReference type="GO" id="GO:0005783">
    <property type="term" value="C:endoplasmic reticulum"/>
    <property type="evidence" value="ECO:0007669"/>
    <property type="project" value="InterPro"/>
</dbReference>
<dbReference type="InterPro" id="IPR051063">
    <property type="entry name" value="PDI"/>
</dbReference>
<dbReference type="STRING" id="796925.A0A137P4Z1"/>
<keyword evidence="8" id="KW-0676">Redox-active center</keyword>
<evidence type="ECO:0000256" key="4">
    <source>
        <dbReference type="ARBA" id="ARBA00022729"/>
    </source>
</evidence>
<keyword evidence="4 10" id="KW-0732">Signal</keyword>
<dbReference type="FunFam" id="3.40.30.10:FF:000032">
    <property type="entry name" value="Protein disulfide-isomerase A6 homolog"/>
    <property type="match status" value="2"/>
</dbReference>
<evidence type="ECO:0000256" key="3">
    <source>
        <dbReference type="ARBA" id="ARBA00012723"/>
    </source>
</evidence>
<dbReference type="CDD" id="cd02998">
    <property type="entry name" value="PDI_a_ERp38"/>
    <property type="match status" value="2"/>
</dbReference>
<evidence type="ECO:0000256" key="2">
    <source>
        <dbReference type="ARBA" id="ARBA00006347"/>
    </source>
</evidence>
<evidence type="ECO:0000256" key="8">
    <source>
        <dbReference type="ARBA" id="ARBA00023284"/>
    </source>
</evidence>
<name>A0A137P4Z1_CONC2</name>
<feature type="domain" description="Thioredoxin" evidence="11">
    <location>
        <begin position="116"/>
        <end position="279"/>
    </location>
</feature>
<organism evidence="12 13">
    <name type="scientific">Conidiobolus coronatus (strain ATCC 28846 / CBS 209.66 / NRRL 28638)</name>
    <name type="common">Delacroixia coronata</name>
    <dbReference type="NCBI Taxonomy" id="796925"/>
    <lineage>
        <taxon>Eukaryota</taxon>
        <taxon>Fungi</taxon>
        <taxon>Fungi incertae sedis</taxon>
        <taxon>Zoopagomycota</taxon>
        <taxon>Entomophthoromycotina</taxon>
        <taxon>Entomophthoromycetes</taxon>
        <taxon>Entomophthorales</taxon>
        <taxon>Ancylistaceae</taxon>
        <taxon>Conidiobolus</taxon>
    </lineage>
</organism>
<evidence type="ECO:0000256" key="5">
    <source>
        <dbReference type="ARBA" id="ARBA00022737"/>
    </source>
</evidence>
<evidence type="ECO:0000256" key="10">
    <source>
        <dbReference type="SAM" id="SignalP"/>
    </source>
</evidence>
<dbReference type="GO" id="GO:0003756">
    <property type="term" value="F:protein disulfide isomerase activity"/>
    <property type="evidence" value="ECO:0007669"/>
    <property type="project" value="UniProtKB-EC"/>
</dbReference>
<dbReference type="SUPFAM" id="SSF52833">
    <property type="entry name" value="Thioredoxin-like"/>
    <property type="match status" value="2"/>
</dbReference>
<dbReference type="PROSITE" id="PS00194">
    <property type="entry name" value="THIOREDOXIN_1"/>
    <property type="match status" value="2"/>
</dbReference>
<dbReference type="OMA" id="WCRHCKK"/>